<evidence type="ECO:0000313" key="1">
    <source>
        <dbReference type="EMBL" id="GIY47596.1"/>
    </source>
</evidence>
<dbReference type="Proteomes" id="UP001054945">
    <property type="component" value="Unassembled WGS sequence"/>
</dbReference>
<dbReference type="EMBL" id="BPLR01011599">
    <property type="protein sequence ID" value="GIY47596.1"/>
    <property type="molecule type" value="Genomic_DNA"/>
</dbReference>
<dbReference type="AlphaFoldDB" id="A0AAV4TR36"/>
<gene>
    <name evidence="1" type="ORF">CEXT_781071</name>
</gene>
<reference evidence="1 2" key="1">
    <citation type="submission" date="2021-06" db="EMBL/GenBank/DDBJ databases">
        <title>Caerostris extrusa draft genome.</title>
        <authorList>
            <person name="Kono N."/>
            <person name="Arakawa K."/>
        </authorList>
    </citation>
    <scope>NUCLEOTIDE SEQUENCE [LARGE SCALE GENOMIC DNA]</scope>
</reference>
<name>A0AAV4TR36_CAEEX</name>
<comment type="caution">
    <text evidence="1">The sequence shown here is derived from an EMBL/GenBank/DDBJ whole genome shotgun (WGS) entry which is preliminary data.</text>
</comment>
<evidence type="ECO:0000313" key="2">
    <source>
        <dbReference type="Proteomes" id="UP001054945"/>
    </source>
</evidence>
<keyword evidence="2" id="KW-1185">Reference proteome</keyword>
<organism evidence="1 2">
    <name type="scientific">Caerostris extrusa</name>
    <name type="common">Bark spider</name>
    <name type="synonym">Caerostris bankana</name>
    <dbReference type="NCBI Taxonomy" id="172846"/>
    <lineage>
        <taxon>Eukaryota</taxon>
        <taxon>Metazoa</taxon>
        <taxon>Ecdysozoa</taxon>
        <taxon>Arthropoda</taxon>
        <taxon>Chelicerata</taxon>
        <taxon>Arachnida</taxon>
        <taxon>Araneae</taxon>
        <taxon>Araneomorphae</taxon>
        <taxon>Entelegynae</taxon>
        <taxon>Araneoidea</taxon>
        <taxon>Araneidae</taxon>
        <taxon>Caerostris</taxon>
    </lineage>
</organism>
<sequence>MGGQNARQHSIPIFLAFYTHTKVIHHTIQCLIGSISTLTSLLTPSLTANQRWQSLSWHYGHGCTSLSLGGFSLIACTFVKVCEIRQLVFRLRVHEENSLHFFWSRRLVKVLFHHASLSTEANRSM</sequence>
<proteinExistence type="predicted"/>
<protein>
    <submittedName>
        <fullName evidence="1">Uncharacterized protein</fullName>
    </submittedName>
</protein>
<accession>A0AAV4TR36</accession>